<dbReference type="EMBL" id="HBKO01042483">
    <property type="protein sequence ID" value="CAE2296655.1"/>
    <property type="molecule type" value="Transcribed_RNA"/>
</dbReference>
<gene>
    <name evidence="2" type="ORF">CPOL0286_LOCUS19510</name>
</gene>
<protein>
    <recommendedName>
        <fullName evidence="1">DUF6875 domain-containing protein</fullName>
    </recommendedName>
</protein>
<evidence type="ECO:0000313" key="2">
    <source>
        <dbReference type="EMBL" id="CAE2296655.1"/>
    </source>
</evidence>
<name>A0A7S4KJ32_9EUKA</name>
<feature type="domain" description="DUF6875" evidence="1">
    <location>
        <begin position="7"/>
        <end position="178"/>
    </location>
</feature>
<dbReference type="AlphaFoldDB" id="A0A7S4KJ32"/>
<proteinExistence type="predicted"/>
<dbReference type="InterPro" id="IPR049240">
    <property type="entry name" value="DUF6875"/>
</dbReference>
<accession>A0A7S4KJ32</accession>
<sequence length="209" mass="22435">MRLTTCYLREFLSKPHPLLGRAGPTCPFVPKALKLDAMRIGVVPTGAAPSADEMVQIVRGFLPIYEGLTPSSGPTAVFKAVVLLFPHIPLASAPQLIDGTQAALKEEFVSRGLMLGEFHLLNNAPGLHNDHFFPLRTVCPALAIRHMVPSDLVFLSADKYPAPRRAAFLQSYVSKMSGQKGAKAQSDVVNAQVQLDALLAELKPAASVA</sequence>
<reference evidence="2" key="1">
    <citation type="submission" date="2021-01" db="EMBL/GenBank/DDBJ databases">
        <authorList>
            <person name="Corre E."/>
            <person name="Pelletier E."/>
            <person name="Niang G."/>
            <person name="Scheremetjew M."/>
            <person name="Finn R."/>
            <person name="Kale V."/>
            <person name="Holt S."/>
            <person name="Cochrane G."/>
            <person name="Meng A."/>
            <person name="Brown T."/>
            <person name="Cohen L."/>
        </authorList>
    </citation>
    <scope>NUCLEOTIDE SEQUENCE</scope>
    <source>
        <strain evidence="2">UIO037</strain>
    </source>
</reference>
<organism evidence="2">
    <name type="scientific">Prymnesium polylepis</name>
    <dbReference type="NCBI Taxonomy" id="72548"/>
    <lineage>
        <taxon>Eukaryota</taxon>
        <taxon>Haptista</taxon>
        <taxon>Haptophyta</taxon>
        <taxon>Prymnesiophyceae</taxon>
        <taxon>Prymnesiales</taxon>
        <taxon>Prymnesiaceae</taxon>
        <taxon>Prymnesium</taxon>
    </lineage>
</organism>
<dbReference type="Pfam" id="PF21780">
    <property type="entry name" value="DUF6875"/>
    <property type="match status" value="1"/>
</dbReference>
<evidence type="ECO:0000259" key="1">
    <source>
        <dbReference type="Pfam" id="PF21780"/>
    </source>
</evidence>